<evidence type="ECO:0000313" key="1">
    <source>
        <dbReference type="EMBL" id="KAJ5471637.1"/>
    </source>
</evidence>
<dbReference type="EMBL" id="JAPWDO010000005">
    <property type="protein sequence ID" value="KAJ5471637.1"/>
    <property type="molecule type" value="Genomic_DNA"/>
</dbReference>
<dbReference type="OrthoDB" id="6500128at2759"/>
<evidence type="ECO:0000313" key="2">
    <source>
        <dbReference type="Proteomes" id="UP001147760"/>
    </source>
</evidence>
<keyword evidence="2" id="KW-1185">Reference proteome</keyword>
<comment type="caution">
    <text evidence="1">The sequence shown here is derived from an EMBL/GenBank/DDBJ whole genome shotgun (WGS) entry which is preliminary data.</text>
</comment>
<protein>
    <submittedName>
        <fullName evidence="1">ABC transporterintegral membrane type 1</fullName>
    </submittedName>
</protein>
<gene>
    <name evidence="1" type="ORF">N7530_008994</name>
</gene>
<accession>A0A9X0BLU2</accession>
<proteinExistence type="predicted"/>
<reference evidence="1" key="2">
    <citation type="journal article" date="2023" name="IMA Fungus">
        <title>Comparative genomic study of the Penicillium genus elucidates a diverse pangenome and 15 lateral gene transfer events.</title>
        <authorList>
            <person name="Petersen C."/>
            <person name="Sorensen T."/>
            <person name="Nielsen M.R."/>
            <person name="Sondergaard T.E."/>
            <person name="Sorensen J.L."/>
            <person name="Fitzpatrick D.A."/>
            <person name="Frisvad J.C."/>
            <person name="Nielsen K.L."/>
        </authorList>
    </citation>
    <scope>NUCLEOTIDE SEQUENCE</scope>
    <source>
        <strain evidence="1">IBT 17660</strain>
    </source>
</reference>
<name>A0A9X0BLU2_9EURO</name>
<reference evidence="1" key="1">
    <citation type="submission" date="2022-12" db="EMBL/GenBank/DDBJ databases">
        <authorList>
            <person name="Petersen C."/>
        </authorList>
    </citation>
    <scope>NUCLEOTIDE SEQUENCE</scope>
    <source>
        <strain evidence="1">IBT 17660</strain>
    </source>
</reference>
<dbReference type="AlphaFoldDB" id="A0A9X0BLU2"/>
<organism evidence="1 2">
    <name type="scientific">Penicillium desertorum</name>
    <dbReference type="NCBI Taxonomy" id="1303715"/>
    <lineage>
        <taxon>Eukaryota</taxon>
        <taxon>Fungi</taxon>
        <taxon>Dikarya</taxon>
        <taxon>Ascomycota</taxon>
        <taxon>Pezizomycotina</taxon>
        <taxon>Eurotiomycetes</taxon>
        <taxon>Eurotiomycetidae</taxon>
        <taxon>Eurotiales</taxon>
        <taxon>Aspergillaceae</taxon>
        <taxon>Penicillium</taxon>
    </lineage>
</organism>
<sequence length="77" mass="8597">MREGYSLPDTDALGMRYWDDLSGRGLARTGSGCGILLDEVRSGVDRETERVTQGIIRVEFKHYTIMGSSTAHDYGLR</sequence>
<dbReference type="Proteomes" id="UP001147760">
    <property type="component" value="Unassembled WGS sequence"/>
</dbReference>